<reference evidence="2 3" key="1">
    <citation type="submission" date="2015-07" db="EMBL/GenBank/DDBJ databases">
        <authorList>
            <person name="Cajimat M.N.B."/>
            <person name="Milazzo M.L."/>
            <person name="Fulhorst C.F."/>
        </authorList>
    </citation>
    <scope>NUCLEOTIDE SEQUENCE [LARGE SCALE GENOMIC DNA]</scope>
    <source>
        <strain evidence="2">Single colony</strain>
    </source>
</reference>
<dbReference type="Proteomes" id="UP000199069">
    <property type="component" value="Unassembled WGS sequence"/>
</dbReference>
<proteinExistence type="predicted"/>
<sequence>MAPHPSPLSSSFTLLICPLAPRSSAMPNWNKVNVFKRKERHRQGESSRTERPEELSGPRRRSTEDEELLMGRATHSVHHLVLGGEHGHSHETDVGVQTDSEAGHDDDRDLLAAVDDAADRAYGFGPGHREMPNYSVFPQGGHPQPKKAPSSKEEIEASLSLHTSPNMPWRPKIFKSREDRKKRDGESSASNRRPGTRGGEAGSHHDAEDVSRPGLTRQPTFDEHPGTRVWLPQEIEERNHPGRRLTIPERSSAASFADQTPSQQHLNQFTGFDEGDPDIGVQTSDEEGEPLRRSSSRSKPESPKSPRTRSRTDMPERRHSQSRRRDADDEANKPSLRSGRGALMFRDPFAQDKKGGQGESSRR</sequence>
<accession>A0A0K3C822</accession>
<feature type="region of interest" description="Disordered" evidence="1">
    <location>
        <begin position="37"/>
        <end position="65"/>
    </location>
</feature>
<feature type="compositionally biased region" description="Basic and acidic residues" evidence="1">
    <location>
        <begin position="349"/>
        <end position="363"/>
    </location>
</feature>
<gene>
    <name evidence="2" type="primary">FGENESH: predicted gene_1.506</name>
    <name evidence="2" type="ORF">BN2166_0005060</name>
</gene>
<dbReference type="AlphaFoldDB" id="A0A0K3C822"/>
<evidence type="ECO:0000313" key="3">
    <source>
        <dbReference type="Proteomes" id="UP000199069"/>
    </source>
</evidence>
<name>A0A0K3C822_RHOTO</name>
<feature type="compositionally biased region" description="Basic and acidic residues" evidence="1">
    <location>
        <begin position="175"/>
        <end position="186"/>
    </location>
</feature>
<feature type="compositionally biased region" description="Basic and acidic residues" evidence="1">
    <location>
        <begin position="298"/>
        <end position="332"/>
    </location>
</feature>
<feature type="compositionally biased region" description="Basic and acidic residues" evidence="1">
    <location>
        <begin position="202"/>
        <end position="211"/>
    </location>
</feature>
<keyword evidence="3" id="KW-1185">Reference proteome</keyword>
<protein>
    <submittedName>
        <fullName evidence="2">Uncharacterized protein</fullName>
    </submittedName>
</protein>
<evidence type="ECO:0000313" key="2">
    <source>
        <dbReference type="EMBL" id="CTR04645.1"/>
    </source>
</evidence>
<feature type="region of interest" description="Disordered" evidence="1">
    <location>
        <begin position="121"/>
        <end position="363"/>
    </location>
</feature>
<feature type="region of interest" description="Disordered" evidence="1">
    <location>
        <begin position="85"/>
        <end position="104"/>
    </location>
</feature>
<dbReference type="EMBL" id="CWKI01000001">
    <property type="protein sequence ID" value="CTR04645.1"/>
    <property type="molecule type" value="Genomic_DNA"/>
</dbReference>
<evidence type="ECO:0000256" key="1">
    <source>
        <dbReference type="SAM" id="MobiDB-lite"/>
    </source>
</evidence>
<feature type="compositionally biased region" description="Polar residues" evidence="1">
    <location>
        <begin position="252"/>
        <end position="270"/>
    </location>
</feature>
<organism evidence="2 3">
    <name type="scientific">Rhodotorula toruloides</name>
    <name type="common">Yeast</name>
    <name type="synonym">Rhodosporidium toruloides</name>
    <dbReference type="NCBI Taxonomy" id="5286"/>
    <lineage>
        <taxon>Eukaryota</taxon>
        <taxon>Fungi</taxon>
        <taxon>Dikarya</taxon>
        <taxon>Basidiomycota</taxon>
        <taxon>Pucciniomycotina</taxon>
        <taxon>Microbotryomycetes</taxon>
        <taxon>Sporidiobolales</taxon>
        <taxon>Sporidiobolaceae</taxon>
        <taxon>Rhodotorula</taxon>
    </lineage>
</organism>
<feature type="compositionally biased region" description="Basic and acidic residues" evidence="1">
    <location>
        <begin position="42"/>
        <end position="63"/>
    </location>
</feature>